<reference evidence="1" key="1">
    <citation type="journal article" date="2020" name="Stud. Mycol.">
        <title>101 Dothideomycetes genomes: a test case for predicting lifestyles and emergence of pathogens.</title>
        <authorList>
            <person name="Haridas S."/>
            <person name="Albert R."/>
            <person name="Binder M."/>
            <person name="Bloem J."/>
            <person name="Labutti K."/>
            <person name="Salamov A."/>
            <person name="Andreopoulos B."/>
            <person name="Baker S."/>
            <person name="Barry K."/>
            <person name="Bills G."/>
            <person name="Bluhm B."/>
            <person name="Cannon C."/>
            <person name="Castanera R."/>
            <person name="Culley D."/>
            <person name="Daum C."/>
            <person name="Ezra D."/>
            <person name="Gonzalez J."/>
            <person name="Henrissat B."/>
            <person name="Kuo A."/>
            <person name="Liang C."/>
            <person name="Lipzen A."/>
            <person name="Lutzoni F."/>
            <person name="Magnuson J."/>
            <person name="Mondo S."/>
            <person name="Nolan M."/>
            <person name="Ohm R."/>
            <person name="Pangilinan J."/>
            <person name="Park H.-J."/>
            <person name="Ramirez L."/>
            <person name="Alfaro M."/>
            <person name="Sun H."/>
            <person name="Tritt A."/>
            <person name="Yoshinaga Y."/>
            <person name="Zwiers L.-H."/>
            <person name="Turgeon B."/>
            <person name="Goodwin S."/>
            <person name="Spatafora J."/>
            <person name="Crous P."/>
            <person name="Grigoriev I."/>
        </authorList>
    </citation>
    <scope>NUCLEOTIDE SEQUENCE</scope>
    <source>
        <strain evidence="1">ATCC 200398</strain>
    </source>
</reference>
<name>A0ACB6QHB9_9PLEO</name>
<dbReference type="EMBL" id="MU003529">
    <property type="protein sequence ID" value="KAF2465546.1"/>
    <property type="molecule type" value="Genomic_DNA"/>
</dbReference>
<accession>A0ACB6QHB9</accession>
<evidence type="ECO:0000313" key="1">
    <source>
        <dbReference type="EMBL" id="KAF2465546.1"/>
    </source>
</evidence>
<gene>
    <name evidence="1" type="ORF">BDR25DRAFT_378708</name>
</gene>
<keyword evidence="2" id="KW-1185">Reference proteome</keyword>
<evidence type="ECO:0000313" key="2">
    <source>
        <dbReference type="Proteomes" id="UP000799755"/>
    </source>
</evidence>
<sequence>MALGAELAVWASGFGPPTRAQSADRTERKAQGIADVPFWAVYCRLGRRSEKVGVSAGVAFQTQRGSSEGEGGGAANDHGWERGRPSAKLQTVDAMQIYKDVLRLITAGEYQRPQDS</sequence>
<proteinExistence type="predicted"/>
<comment type="caution">
    <text evidence="1">The sequence shown here is derived from an EMBL/GenBank/DDBJ whole genome shotgun (WGS) entry which is preliminary data.</text>
</comment>
<protein>
    <submittedName>
        <fullName evidence="1">Uncharacterized protein</fullName>
    </submittedName>
</protein>
<dbReference type="Proteomes" id="UP000799755">
    <property type="component" value="Unassembled WGS sequence"/>
</dbReference>
<organism evidence="1 2">
    <name type="scientific">Lindgomyces ingoldianus</name>
    <dbReference type="NCBI Taxonomy" id="673940"/>
    <lineage>
        <taxon>Eukaryota</taxon>
        <taxon>Fungi</taxon>
        <taxon>Dikarya</taxon>
        <taxon>Ascomycota</taxon>
        <taxon>Pezizomycotina</taxon>
        <taxon>Dothideomycetes</taxon>
        <taxon>Pleosporomycetidae</taxon>
        <taxon>Pleosporales</taxon>
        <taxon>Lindgomycetaceae</taxon>
        <taxon>Lindgomyces</taxon>
    </lineage>
</organism>